<evidence type="ECO:0000256" key="1">
    <source>
        <dbReference type="SAM" id="Phobius"/>
    </source>
</evidence>
<reference evidence="2 3" key="1">
    <citation type="submission" date="2017-05" db="EMBL/GenBank/DDBJ databases">
        <authorList>
            <person name="Varghese N."/>
            <person name="Submissions S."/>
        </authorList>
    </citation>
    <scope>NUCLEOTIDE SEQUENCE [LARGE SCALE GENOMIC DNA]</scope>
    <source>
        <strain evidence="2 3">DSM 29506</strain>
    </source>
</reference>
<dbReference type="EMBL" id="FXTO01000007">
    <property type="protein sequence ID" value="SMO62431.1"/>
    <property type="molecule type" value="Genomic_DNA"/>
</dbReference>
<feature type="transmembrane region" description="Helical" evidence="1">
    <location>
        <begin position="15"/>
        <end position="35"/>
    </location>
</feature>
<dbReference type="RefSeq" id="WP_142492894.1">
    <property type="nucleotide sequence ID" value="NZ_FXTO01000007.1"/>
</dbReference>
<protein>
    <submittedName>
        <fullName evidence="2">Uncharacterized protein</fullName>
    </submittedName>
</protein>
<organism evidence="2 3">
    <name type="scientific">Thalassovita litoralis</name>
    <dbReference type="NCBI Taxonomy" id="1010611"/>
    <lineage>
        <taxon>Bacteria</taxon>
        <taxon>Pseudomonadati</taxon>
        <taxon>Pseudomonadota</taxon>
        <taxon>Alphaproteobacteria</taxon>
        <taxon>Rhodobacterales</taxon>
        <taxon>Roseobacteraceae</taxon>
        <taxon>Thalassovita</taxon>
    </lineage>
</organism>
<keyword evidence="1" id="KW-1133">Transmembrane helix</keyword>
<keyword evidence="1" id="KW-0472">Membrane</keyword>
<accession>A0A521CUN2</accession>
<feature type="transmembrane region" description="Helical" evidence="1">
    <location>
        <begin position="41"/>
        <end position="58"/>
    </location>
</feature>
<evidence type="ECO:0000313" key="2">
    <source>
        <dbReference type="EMBL" id="SMO62431.1"/>
    </source>
</evidence>
<sequence>MSLIRPEAATTLKRWAEPLIAVGLSLFGLSLGLTGLGVVKWAGFLFTAIGAALLILGIRRARFWQGSDGAGVVEVDEAAITYFGPEGGGAIPVGDLDKIVLVQRHSGKAWWLTSRSAPPLIIPVNASGTQMLFDVFANLPGMDMQALLRVLDSSGPNDVVIWQRNGARLH</sequence>
<gene>
    <name evidence="2" type="ORF">SAMN06265173_107115</name>
</gene>
<dbReference type="AlphaFoldDB" id="A0A521CUN2"/>
<dbReference type="Proteomes" id="UP000316030">
    <property type="component" value="Unassembled WGS sequence"/>
</dbReference>
<proteinExistence type="predicted"/>
<evidence type="ECO:0000313" key="3">
    <source>
        <dbReference type="Proteomes" id="UP000316030"/>
    </source>
</evidence>
<keyword evidence="1" id="KW-0812">Transmembrane</keyword>
<dbReference type="OrthoDB" id="7851333at2"/>
<keyword evidence="3" id="KW-1185">Reference proteome</keyword>
<name>A0A521CUN2_9RHOB</name>